<keyword evidence="1" id="KW-0732">Signal</keyword>
<keyword evidence="3" id="KW-1185">Reference proteome</keyword>
<organism evidence="2 3">
    <name type="scientific">Allacma fusca</name>
    <dbReference type="NCBI Taxonomy" id="39272"/>
    <lineage>
        <taxon>Eukaryota</taxon>
        <taxon>Metazoa</taxon>
        <taxon>Ecdysozoa</taxon>
        <taxon>Arthropoda</taxon>
        <taxon>Hexapoda</taxon>
        <taxon>Collembola</taxon>
        <taxon>Symphypleona</taxon>
        <taxon>Sminthuridae</taxon>
        <taxon>Allacma</taxon>
    </lineage>
</organism>
<gene>
    <name evidence="2" type="ORF">AFUS01_LOCUS8157</name>
</gene>
<evidence type="ECO:0000313" key="3">
    <source>
        <dbReference type="Proteomes" id="UP000708208"/>
    </source>
</evidence>
<reference evidence="2" key="1">
    <citation type="submission" date="2021-06" db="EMBL/GenBank/DDBJ databases">
        <authorList>
            <person name="Hodson N. C."/>
            <person name="Mongue J. A."/>
            <person name="Jaron S. K."/>
        </authorList>
    </citation>
    <scope>NUCLEOTIDE SEQUENCE</scope>
</reference>
<evidence type="ECO:0000313" key="2">
    <source>
        <dbReference type="EMBL" id="CAG7718788.1"/>
    </source>
</evidence>
<feature type="signal peptide" evidence="1">
    <location>
        <begin position="1"/>
        <end position="27"/>
    </location>
</feature>
<evidence type="ECO:0000256" key="1">
    <source>
        <dbReference type="SAM" id="SignalP"/>
    </source>
</evidence>
<dbReference type="AlphaFoldDB" id="A0A8J2NRI3"/>
<dbReference type="EMBL" id="CAJVCH010056009">
    <property type="protein sequence ID" value="CAG7718788.1"/>
    <property type="molecule type" value="Genomic_DNA"/>
</dbReference>
<proteinExistence type="predicted"/>
<comment type="caution">
    <text evidence="2">The sequence shown here is derived from an EMBL/GenBank/DDBJ whole genome shotgun (WGS) entry which is preliminary data.</text>
</comment>
<feature type="chain" id="PRO_5035220011" description="WAP domain-containing protein" evidence="1">
    <location>
        <begin position="28"/>
        <end position="97"/>
    </location>
</feature>
<evidence type="ECO:0008006" key="4">
    <source>
        <dbReference type="Google" id="ProtNLM"/>
    </source>
</evidence>
<accession>A0A8J2NRI3</accession>
<name>A0A8J2NRI3_9HEXA</name>
<dbReference type="Proteomes" id="UP000708208">
    <property type="component" value="Unassembled WGS sequence"/>
</dbReference>
<sequence>MRISFSSQFGVYFLGLYFMGSISYASAICGQGNSNRFRACPYNPPGLQVTRGLAGACPVGTDVIGDCITDDDCFLKKMGNVCCYNRCRGLTECHRFP</sequence>
<protein>
    <recommendedName>
        <fullName evidence="4">WAP domain-containing protein</fullName>
    </recommendedName>
</protein>